<dbReference type="PANTHER" id="PTHR37424">
    <property type="entry name" value="BACTERIOFERRITIN-ASSOCIATED FERREDOXIN"/>
    <property type="match status" value="1"/>
</dbReference>
<evidence type="ECO:0000256" key="3">
    <source>
        <dbReference type="ARBA" id="ARBA00022723"/>
    </source>
</evidence>
<dbReference type="InterPro" id="IPR007419">
    <property type="entry name" value="BFD-like_2Fe2S-bd_dom"/>
</dbReference>
<dbReference type="GO" id="GO:0046872">
    <property type="term" value="F:metal ion binding"/>
    <property type="evidence" value="ECO:0007669"/>
    <property type="project" value="UniProtKB-KW"/>
</dbReference>
<dbReference type="GO" id="GO:0051537">
    <property type="term" value="F:2 iron, 2 sulfur cluster binding"/>
    <property type="evidence" value="ECO:0007669"/>
    <property type="project" value="UniProtKB-KW"/>
</dbReference>
<dbReference type="InterPro" id="IPR052371">
    <property type="entry name" value="BFD-associated_ferredoxin"/>
</dbReference>
<dbReference type="AlphaFoldDB" id="A0A318KEN6"/>
<proteinExistence type="inferred from homology"/>
<keyword evidence="2" id="KW-0001">2Fe-2S</keyword>
<sequence length="66" mass="7342">MYVCVCHAVTDSQVRQAVHNGVTLMRELREELNVASSCGRCACCARDILRNTLKEIGEREDFAQAA</sequence>
<evidence type="ECO:0000313" key="11">
    <source>
        <dbReference type="Proteomes" id="UP000247555"/>
    </source>
</evidence>
<dbReference type="Gene3D" id="1.10.10.1100">
    <property type="entry name" value="BFD-like [2Fe-2S]-binding domain"/>
    <property type="match status" value="1"/>
</dbReference>
<gene>
    <name evidence="10" type="ORF">DFR34_12617</name>
</gene>
<dbReference type="OrthoDB" id="9815350at2"/>
<keyword evidence="3" id="KW-0479">Metal-binding</keyword>
<evidence type="ECO:0000256" key="1">
    <source>
        <dbReference type="ARBA" id="ARBA00022448"/>
    </source>
</evidence>
<dbReference type="PANTHER" id="PTHR37424:SF1">
    <property type="entry name" value="BACTERIOFERRITIN-ASSOCIATED FERREDOXIN"/>
    <property type="match status" value="1"/>
</dbReference>
<keyword evidence="11" id="KW-1185">Reference proteome</keyword>
<keyword evidence="6" id="KW-0411">Iron-sulfur</keyword>
<evidence type="ECO:0000256" key="5">
    <source>
        <dbReference type="ARBA" id="ARBA00023004"/>
    </source>
</evidence>
<evidence type="ECO:0000256" key="2">
    <source>
        <dbReference type="ARBA" id="ARBA00022714"/>
    </source>
</evidence>
<evidence type="ECO:0000256" key="7">
    <source>
        <dbReference type="ARBA" id="ARBA00039386"/>
    </source>
</evidence>
<dbReference type="RefSeq" id="WP_110391865.1">
    <property type="nucleotide sequence ID" value="NZ_JAKLKZ010000001.1"/>
</dbReference>
<evidence type="ECO:0000313" key="10">
    <source>
        <dbReference type="EMBL" id="PXX75244.1"/>
    </source>
</evidence>
<name>A0A318KEN6_9NEIS</name>
<dbReference type="Proteomes" id="UP000247555">
    <property type="component" value="Unassembled WGS sequence"/>
</dbReference>
<evidence type="ECO:0000259" key="9">
    <source>
        <dbReference type="Pfam" id="PF04324"/>
    </source>
</evidence>
<keyword evidence="4" id="KW-0249">Electron transport</keyword>
<evidence type="ECO:0000256" key="8">
    <source>
        <dbReference type="ARBA" id="ARBA00046332"/>
    </source>
</evidence>
<dbReference type="CDD" id="cd19945">
    <property type="entry name" value="Fer2_BFD"/>
    <property type="match status" value="1"/>
</dbReference>
<keyword evidence="1" id="KW-0813">Transport</keyword>
<comment type="similarity">
    <text evidence="8">Belongs to the Bfd family.</text>
</comment>
<protein>
    <recommendedName>
        <fullName evidence="7">Bacterioferritin-associated ferredoxin</fullName>
    </recommendedName>
</protein>
<evidence type="ECO:0000256" key="4">
    <source>
        <dbReference type="ARBA" id="ARBA00022982"/>
    </source>
</evidence>
<comment type="caution">
    <text evidence="10">The sequence shown here is derived from an EMBL/GenBank/DDBJ whole genome shotgun (WGS) entry which is preliminary data.</text>
</comment>
<dbReference type="InterPro" id="IPR041854">
    <property type="entry name" value="BFD-like_2Fe2S-bd_dom_sf"/>
</dbReference>
<evidence type="ECO:0000256" key="6">
    <source>
        <dbReference type="ARBA" id="ARBA00023014"/>
    </source>
</evidence>
<organism evidence="10 11">
    <name type="scientific">Rivihabitans pingtungensis</name>
    <dbReference type="NCBI Taxonomy" id="1054498"/>
    <lineage>
        <taxon>Bacteria</taxon>
        <taxon>Pseudomonadati</taxon>
        <taxon>Pseudomonadota</taxon>
        <taxon>Betaproteobacteria</taxon>
        <taxon>Neisseriales</taxon>
        <taxon>Aquaspirillaceae</taxon>
        <taxon>Rivihabitans</taxon>
    </lineage>
</organism>
<dbReference type="Pfam" id="PF04324">
    <property type="entry name" value="Fer2_BFD"/>
    <property type="match status" value="1"/>
</dbReference>
<keyword evidence="5" id="KW-0408">Iron</keyword>
<reference evidence="10 11" key="1">
    <citation type="submission" date="2018-05" db="EMBL/GenBank/DDBJ databases">
        <title>Genomic Encyclopedia of Type Strains, Phase IV (KMG-IV): sequencing the most valuable type-strain genomes for metagenomic binning, comparative biology and taxonomic classification.</title>
        <authorList>
            <person name="Goeker M."/>
        </authorList>
    </citation>
    <scope>NUCLEOTIDE SEQUENCE [LARGE SCALE GENOMIC DNA]</scope>
    <source>
        <strain evidence="10 11">DSM 29661</strain>
    </source>
</reference>
<dbReference type="EMBL" id="QJKI01000026">
    <property type="protein sequence ID" value="PXX75244.1"/>
    <property type="molecule type" value="Genomic_DNA"/>
</dbReference>
<accession>A0A318KEN6</accession>
<feature type="domain" description="BFD-like [2Fe-2S]-binding" evidence="9">
    <location>
        <begin position="2"/>
        <end position="50"/>
    </location>
</feature>